<feature type="compositionally biased region" description="Basic and acidic residues" evidence="1">
    <location>
        <begin position="380"/>
        <end position="392"/>
    </location>
</feature>
<dbReference type="EMBL" id="BKCJ010008020">
    <property type="protein sequence ID" value="GEU80153.1"/>
    <property type="molecule type" value="Genomic_DNA"/>
</dbReference>
<feature type="compositionally biased region" description="Polar residues" evidence="1">
    <location>
        <begin position="1"/>
        <end position="11"/>
    </location>
</feature>
<dbReference type="PANTHER" id="PTHR48475">
    <property type="entry name" value="RIBONUCLEASE H"/>
    <property type="match status" value="1"/>
</dbReference>
<name>A0A6L2N245_TANCI</name>
<feature type="compositionally biased region" description="Basic and acidic residues" evidence="1">
    <location>
        <begin position="95"/>
        <end position="136"/>
    </location>
</feature>
<gene>
    <name evidence="6" type="ORF">Tci_052131</name>
</gene>
<dbReference type="Pfam" id="PF03732">
    <property type="entry name" value="Retrotrans_gag"/>
    <property type="match status" value="1"/>
</dbReference>
<dbReference type="Gene3D" id="3.30.420.10">
    <property type="entry name" value="Ribonuclease H-like superfamily/Ribonuclease H"/>
    <property type="match status" value="2"/>
</dbReference>
<feature type="compositionally biased region" description="Basic and acidic residues" evidence="1">
    <location>
        <begin position="22"/>
        <end position="33"/>
    </location>
</feature>
<evidence type="ECO:0000313" key="6">
    <source>
        <dbReference type="EMBL" id="GEU80153.1"/>
    </source>
</evidence>
<dbReference type="SUPFAM" id="SSF53098">
    <property type="entry name" value="Ribonuclease H-like"/>
    <property type="match status" value="2"/>
</dbReference>
<evidence type="ECO:0000259" key="2">
    <source>
        <dbReference type="Pfam" id="PF00078"/>
    </source>
</evidence>
<dbReference type="Pfam" id="PF13456">
    <property type="entry name" value="RVT_3"/>
    <property type="match status" value="1"/>
</dbReference>
<dbReference type="InterPro" id="IPR000477">
    <property type="entry name" value="RT_dom"/>
</dbReference>
<protein>
    <submittedName>
        <fullName evidence="6">Uncharacterized protein</fullName>
    </submittedName>
</protein>
<dbReference type="InterPro" id="IPR002156">
    <property type="entry name" value="RNaseH_domain"/>
</dbReference>
<reference evidence="6" key="1">
    <citation type="journal article" date="2019" name="Sci. Rep.">
        <title>Draft genome of Tanacetum cinerariifolium, the natural source of mosquito coil.</title>
        <authorList>
            <person name="Yamashiro T."/>
            <person name="Shiraishi A."/>
            <person name="Satake H."/>
            <person name="Nakayama K."/>
        </authorList>
    </citation>
    <scope>NUCLEOTIDE SEQUENCE</scope>
</reference>
<feature type="region of interest" description="Disordered" evidence="1">
    <location>
        <begin position="76"/>
        <end position="200"/>
    </location>
</feature>
<dbReference type="InterPro" id="IPR041577">
    <property type="entry name" value="RT_RNaseH_2"/>
</dbReference>
<feature type="compositionally biased region" description="Polar residues" evidence="1">
    <location>
        <begin position="984"/>
        <end position="1004"/>
    </location>
</feature>
<feature type="compositionally biased region" description="Basic residues" evidence="1">
    <location>
        <begin position="185"/>
        <end position="194"/>
    </location>
</feature>
<organism evidence="6">
    <name type="scientific">Tanacetum cinerariifolium</name>
    <name type="common">Dalmatian daisy</name>
    <name type="synonym">Chrysanthemum cinerariifolium</name>
    <dbReference type="NCBI Taxonomy" id="118510"/>
    <lineage>
        <taxon>Eukaryota</taxon>
        <taxon>Viridiplantae</taxon>
        <taxon>Streptophyta</taxon>
        <taxon>Embryophyta</taxon>
        <taxon>Tracheophyta</taxon>
        <taxon>Spermatophyta</taxon>
        <taxon>Magnoliopsida</taxon>
        <taxon>eudicotyledons</taxon>
        <taxon>Gunneridae</taxon>
        <taxon>Pentapetalae</taxon>
        <taxon>asterids</taxon>
        <taxon>campanulids</taxon>
        <taxon>Asterales</taxon>
        <taxon>Asteraceae</taxon>
        <taxon>Asteroideae</taxon>
        <taxon>Anthemideae</taxon>
        <taxon>Anthemidinae</taxon>
        <taxon>Tanacetum</taxon>
    </lineage>
</organism>
<dbReference type="InterPro" id="IPR043128">
    <property type="entry name" value="Rev_trsase/Diguanyl_cyclase"/>
</dbReference>
<dbReference type="GO" id="GO:0003676">
    <property type="term" value="F:nucleic acid binding"/>
    <property type="evidence" value="ECO:0007669"/>
    <property type="project" value="InterPro"/>
</dbReference>
<feature type="region of interest" description="Disordered" evidence="1">
    <location>
        <begin position="977"/>
        <end position="1010"/>
    </location>
</feature>
<feature type="domain" description="Retrotransposon gag" evidence="3">
    <location>
        <begin position="243"/>
        <end position="333"/>
    </location>
</feature>
<evidence type="ECO:0000259" key="3">
    <source>
        <dbReference type="Pfam" id="PF03732"/>
    </source>
</evidence>
<feature type="domain" description="Reverse transcriptase/retrotransposon-derived protein RNase H-like" evidence="5">
    <location>
        <begin position="694"/>
        <end position="787"/>
    </location>
</feature>
<dbReference type="Gene3D" id="3.30.70.270">
    <property type="match status" value="2"/>
</dbReference>
<dbReference type="InterPro" id="IPR043502">
    <property type="entry name" value="DNA/RNA_pol_sf"/>
</dbReference>
<dbReference type="Pfam" id="PF17919">
    <property type="entry name" value="RT_RNaseH_2"/>
    <property type="match status" value="1"/>
</dbReference>
<sequence length="1178" mass="133809">MSAMANTTPIVTTVMKPATNPGREKTPRDDDATPRVNIQDFCEEYYEDILPIIMDKIFRDKRKEVHTRLDFGEGSKEKRIREGSHYSSARTLSTRPDRTSSRDRSRGRSRLHMRDSSNGDRPQNKDRSCGVRESYDNSHSSYETGANHGYSYRDRDRSRHVKRGRDSESPLSRASESGSSDGGHWKSKSKRHKPTNGDDLTMPWMCEEVYPFTPRIRDPEDHVKIFQAAAQVEHWAMPTWCHMFNSNLIGATRVWFDELHPESIDSYKDLKAAFLPYFMQQKKYVKDPVEIHNIKQKDRETIEDFMEQLKVETGRIKGAPECMRIYEFMHGVNNPELTKRHNEHVPKTMEEMMITTTAFIRGEAVAAGKKKGHTSWRTQDQPKRHTSEKRSDFQWDRRTACYRSGIGGHMIHRMYVDGGSSTEVLYEHCFNRLRPEVKNQMVPTTISLTGFSGETIWPLGQLRLLVTIGDADHPTRAWMNFMIEVAIRGTLSAKRRTELCSLLKENLNIFAWKPLDMTGVPRLVAEHRLNNQEGYSPVRQKKRGQASKRAKAIQAELAESDEEKTAFHTGQGVYCYTKMSFGLKNAGATYQRLVDKAFDSQIGRNIEVYVDDLVIKSHTEAEMLRDIGETLWIKPCPGKTEAVQQLPSPRTIKGVQSLNGKLASLNRFLSKSAKKSLSLFKTLKKCIKKSDFHWTSKVEQAFKQLKQHLSKLPLLVAPKLKEELIVYLSASYGAISVVLMTERGTVQTTVYFISRALQGPKLNYTPIEKLVLSLVFATKRLRRTITKIERHVGRTQYHIPANDVGERAGPSGFLAEMPDESPPGASVVETQQEPCTLFTDGSSCVDGSDTAEYEAPIAGLRIAAQMGVRNVHVSVNSKLVANQVLGAYVAKEKNMIKYLENVKSLVLVEILKEKSIQEKEVTTVVEKDEPTWMTPIIEYLKEGTLLGDWKEASKLQGPGKVKFLIVAMDYFYEMDRSKSRGDNQRQSVKHPQSNGLVERANQSLGEGIKARPGVGNKKWIKELPHVLWAHRTMTKSSHGDTPFSLTYGTKAVIPAQTGMPTYRTAAVDAVHNDEELWLNLDLLEERREHAAIREAKTKLKMIKYYNARVRGVTFRPGDFVYHSNDASHAVDGGKLGPKWEGPYKVTEALGDGAYKLRFTDGTVLPMMWNFANLKKCYL</sequence>
<dbReference type="Gene3D" id="3.10.10.10">
    <property type="entry name" value="HIV Type 1 Reverse Transcriptase, subunit A, domain 1"/>
    <property type="match status" value="1"/>
</dbReference>
<dbReference type="PANTHER" id="PTHR48475:SF2">
    <property type="entry name" value="RIBONUCLEASE H"/>
    <property type="match status" value="1"/>
</dbReference>
<feature type="domain" description="RNase H type-1" evidence="4">
    <location>
        <begin position="848"/>
        <end position="905"/>
    </location>
</feature>
<feature type="region of interest" description="Disordered" evidence="1">
    <location>
        <begin position="1"/>
        <end position="35"/>
    </location>
</feature>
<dbReference type="InterPro" id="IPR012337">
    <property type="entry name" value="RNaseH-like_sf"/>
</dbReference>
<dbReference type="InterPro" id="IPR036397">
    <property type="entry name" value="RNaseH_sf"/>
</dbReference>
<feature type="domain" description="Reverse transcriptase" evidence="2">
    <location>
        <begin position="556"/>
        <end position="626"/>
    </location>
</feature>
<proteinExistence type="predicted"/>
<feature type="region of interest" description="Disordered" evidence="1">
    <location>
        <begin position="369"/>
        <end position="392"/>
    </location>
</feature>
<evidence type="ECO:0000256" key="1">
    <source>
        <dbReference type="SAM" id="MobiDB-lite"/>
    </source>
</evidence>
<dbReference type="CDD" id="cd01647">
    <property type="entry name" value="RT_LTR"/>
    <property type="match status" value="1"/>
</dbReference>
<dbReference type="GO" id="GO:0004523">
    <property type="term" value="F:RNA-DNA hybrid ribonuclease activity"/>
    <property type="evidence" value="ECO:0007669"/>
    <property type="project" value="InterPro"/>
</dbReference>
<evidence type="ECO:0000259" key="4">
    <source>
        <dbReference type="Pfam" id="PF13456"/>
    </source>
</evidence>
<accession>A0A6L2N245</accession>
<dbReference type="SUPFAM" id="SSF56672">
    <property type="entry name" value="DNA/RNA polymerases"/>
    <property type="match status" value="1"/>
</dbReference>
<dbReference type="Pfam" id="PF00078">
    <property type="entry name" value="RVT_1"/>
    <property type="match status" value="1"/>
</dbReference>
<feature type="compositionally biased region" description="Polar residues" evidence="1">
    <location>
        <begin position="169"/>
        <end position="179"/>
    </location>
</feature>
<evidence type="ECO:0000259" key="5">
    <source>
        <dbReference type="Pfam" id="PF17919"/>
    </source>
</evidence>
<dbReference type="AlphaFoldDB" id="A0A6L2N245"/>
<dbReference type="InterPro" id="IPR005162">
    <property type="entry name" value="Retrotrans_gag_dom"/>
</dbReference>
<comment type="caution">
    <text evidence="6">The sequence shown here is derived from an EMBL/GenBank/DDBJ whole genome shotgun (WGS) entry which is preliminary data.</text>
</comment>